<evidence type="ECO:0000313" key="2">
    <source>
        <dbReference type="EMBL" id="RST87317.1"/>
    </source>
</evidence>
<feature type="chain" id="PRO_5018647252" evidence="1">
    <location>
        <begin position="24"/>
        <end position="394"/>
    </location>
</feature>
<dbReference type="Gene3D" id="3.40.190.10">
    <property type="entry name" value="Periplasmic binding protein-like II"/>
    <property type="match status" value="2"/>
</dbReference>
<dbReference type="EMBL" id="RWKW01000020">
    <property type="protein sequence ID" value="RST87317.1"/>
    <property type="molecule type" value="Genomic_DNA"/>
</dbReference>
<sequence>MDKSSRTRSIVHMLLSSLVQVWAARCGQTISCAGRYVDFRGRNSPNVFTKFRSWGGIVQMGSDNVAREKNGSLQRMKIIRNTIRAFAGAAVAAALGLAALPAAAQTIGIGTTQGGATGQIGIAIAQAVSQNSDLRALPQVSANTSQYIPLVDAGRLELGVANYPQTYYAIQGTGMSTEAAANLRVVATLMPFLAALVTAESSGIETYADIAGRNVPRYPENSLGDFIIRATLAAGGLTYDDVNSVPISNFPQQYEAFKAGQIAVSIASVGAQPTFDLEASVGKIQFIPVPQEAEEQIRTLLPGAYLHDVAASDTLPGLGAATTVIAYDYMLFAGASVPDDVIGKVVRAMYEGAEGLKASSPVWADFDRDQMGKAAEIPYHPGAAAYYQEIGIAE</sequence>
<dbReference type="InterPro" id="IPR011852">
    <property type="entry name" value="TRAP_TAXI"/>
</dbReference>
<organism evidence="2 3">
    <name type="scientific">Aquibium carbonis</name>
    <dbReference type="NCBI Taxonomy" id="2495581"/>
    <lineage>
        <taxon>Bacteria</taxon>
        <taxon>Pseudomonadati</taxon>
        <taxon>Pseudomonadota</taxon>
        <taxon>Alphaproteobacteria</taxon>
        <taxon>Hyphomicrobiales</taxon>
        <taxon>Phyllobacteriaceae</taxon>
        <taxon>Aquibium</taxon>
    </lineage>
</organism>
<protein>
    <submittedName>
        <fullName evidence="2">TAXI family TRAP transporter solute-binding subunit</fullName>
    </submittedName>
</protein>
<dbReference type="Pfam" id="PF16868">
    <property type="entry name" value="NMT1_3"/>
    <property type="match status" value="1"/>
</dbReference>
<keyword evidence="3" id="KW-1185">Reference proteome</keyword>
<dbReference type="PANTHER" id="PTHR42941:SF1">
    <property type="entry name" value="SLL1037 PROTEIN"/>
    <property type="match status" value="1"/>
</dbReference>
<feature type="signal peptide" evidence="1">
    <location>
        <begin position="1"/>
        <end position="23"/>
    </location>
</feature>
<comment type="caution">
    <text evidence="2">The sequence shown here is derived from an EMBL/GenBank/DDBJ whole genome shotgun (WGS) entry which is preliminary data.</text>
</comment>
<dbReference type="Proteomes" id="UP000278398">
    <property type="component" value="Unassembled WGS sequence"/>
</dbReference>
<name>A0A3R9ZTG3_9HYPH</name>
<proteinExistence type="predicted"/>
<dbReference type="SUPFAM" id="SSF53850">
    <property type="entry name" value="Periplasmic binding protein-like II"/>
    <property type="match status" value="1"/>
</dbReference>
<gene>
    <name evidence="2" type="ORF">EJC49_05805</name>
</gene>
<evidence type="ECO:0000256" key="1">
    <source>
        <dbReference type="SAM" id="SignalP"/>
    </source>
</evidence>
<dbReference type="PANTHER" id="PTHR42941">
    <property type="entry name" value="SLL1037 PROTEIN"/>
    <property type="match status" value="1"/>
</dbReference>
<accession>A0A3R9ZTG3</accession>
<dbReference type="OrthoDB" id="9776669at2"/>
<dbReference type="NCBIfam" id="TIGR02122">
    <property type="entry name" value="TRAP_TAXI"/>
    <property type="match status" value="1"/>
</dbReference>
<evidence type="ECO:0000313" key="3">
    <source>
        <dbReference type="Proteomes" id="UP000278398"/>
    </source>
</evidence>
<reference evidence="2 3" key="1">
    <citation type="submission" date="2018-12" db="EMBL/GenBank/DDBJ databases">
        <title>Mesorhizobium carbonis sp. nov., isolated from coal mine water.</title>
        <authorList>
            <person name="Xin W."/>
            <person name="Xu Z."/>
            <person name="Xiang F."/>
            <person name="Zhang J."/>
            <person name="Xi L."/>
            <person name="Liu J."/>
        </authorList>
    </citation>
    <scope>NUCLEOTIDE SEQUENCE [LARGE SCALE GENOMIC DNA]</scope>
    <source>
        <strain evidence="2 3">B2.3</strain>
    </source>
</reference>
<keyword evidence="1" id="KW-0732">Signal</keyword>
<dbReference type="AlphaFoldDB" id="A0A3R9ZTG3"/>